<sequence length="277" mass="32038">MEKSYLLQQFVDHFKGAASIRALDRDEIWYANQAYQQMVHRASSIREAMLKTNTDAEHQGMIFCEYVEQQFKKTNQPTFAFELYDGMYVSTVRLLVQYNESPAILTLINESKILPEYLDNDLYTTPIAQYINDEISFDTNFNVIEKNELIKTFVCNYEGFAFIRDLEEDATHYANAPYLSFTRQAESLAELQESIDDDFVSEGLSYCEYVETVFKQNLQPTFAFETVGDTSYVSLRVLIEYKGMPVILTLISECLGIISRFSNDVCQSLVNHRLLSK</sequence>
<dbReference type="EMBL" id="AFWF01000212">
    <property type="protein sequence ID" value="EGU36349.1"/>
    <property type="molecule type" value="Genomic_DNA"/>
</dbReference>
<dbReference type="AlphaFoldDB" id="F9S4V5"/>
<comment type="caution">
    <text evidence="1">The sequence shown here is derived from an EMBL/GenBank/DDBJ whole genome shotgun (WGS) entry which is preliminary data.</text>
</comment>
<keyword evidence="2" id="KW-1185">Reference proteome</keyword>
<evidence type="ECO:0000313" key="1">
    <source>
        <dbReference type="EMBL" id="EGU36349.1"/>
    </source>
</evidence>
<evidence type="ECO:0000313" key="2">
    <source>
        <dbReference type="Proteomes" id="UP000004605"/>
    </source>
</evidence>
<protein>
    <submittedName>
        <fullName evidence="1">Uncharacterized protein</fullName>
    </submittedName>
</protein>
<organism evidence="1 2">
    <name type="scientific">Vibrio ichthyoenteri ATCC 700023</name>
    <dbReference type="NCBI Taxonomy" id="870968"/>
    <lineage>
        <taxon>Bacteria</taxon>
        <taxon>Pseudomonadati</taxon>
        <taxon>Pseudomonadota</taxon>
        <taxon>Gammaproteobacteria</taxon>
        <taxon>Vibrionales</taxon>
        <taxon>Vibrionaceae</taxon>
        <taxon>Vibrio</taxon>
    </lineage>
</organism>
<proteinExistence type="predicted"/>
<dbReference type="RefSeq" id="WP_006713540.1">
    <property type="nucleotide sequence ID" value="NZ_AFWF01000212.1"/>
</dbReference>
<name>F9S4V5_9VIBR</name>
<gene>
    <name evidence="1" type="ORF">VII00023_00690</name>
</gene>
<dbReference type="Proteomes" id="UP000004605">
    <property type="component" value="Unassembled WGS sequence"/>
</dbReference>
<accession>F9S4V5</accession>
<reference evidence="1 2" key="1">
    <citation type="journal article" date="2012" name="Int. J. Syst. Evol. Microbiol.">
        <title>Vibrio caribbeanicus sp. nov., isolated from the marine sponge Scleritoderma cyanea.</title>
        <authorList>
            <person name="Hoffmann M."/>
            <person name="Monday S.R."/>
            <person name="Allard M.W."/>
            <person name="Strain E.A."/>
            <person name="Whittaker P."/>
            <person name="Naum M."/>
            <person name="McCarthy P.J."/>
            <person name="Lopez J.V."/>
            <person name="Fischer M."/>
            <person name="Brown E.W."/>
        </authorList>
    </citation>
    <scope>NUCLEOTIDE SEQUENCE [LARGE SCALE GENOMIC DNA]</scope>
    <source>
        <strain evidence="1 2">ATCC 700023</strain>
    </source>
</reference>